<evidence type="ECO:0000313" key="1">
    <source>
        <dbReference type="EMBL" id="KAJ8679873.1"/>
    </source>
</evidence>
<organism evidence="1 2">
    <name type="scientific">Eretmocerus hayati</name>
    <dbReference type="NCBI Taxonomy" id="131215"/>
    <lineage>
        <taxon>Eukaryota</taxon>
        <taxon>Metazoa</taxon>
        <taxon>Ecdysozoa</taxon>
        <taxon>Arthropoda</taxon>
        <taxon>Hexapoda</taxon>
        <taxon>Insecta</taxon>
        <taxon>Pterygota</taxon>
        <taxon>Neoptera</taxon>
        <taxon>Endopterygota</taxon>
        <taxon>Hymenoptera</taxon>
        <taxon>Apocrita</taxon>
        <taxon>Proctotrupomorpha</taxon>
        <taxon>Chalcidoidea</taxon>
        <taxon>Aphelinidae</taxon>
        <taxon>Aphelininae</taxon>
        <taxon>Eretmocerus</taxon>
    </lineage>
</organism>
<dbReference type="Proteomes" id="UP001239111">
    <property type="component" value="Chromosome 2"/>
</dbReference>
<proteinExistence type="predicted"/>
<reference evidence="1" key="1">
    <citation type="submission" date="2023-04" db="EMBL/GenBank/DDBJ databases">
        <title>A chromosome-level genome assembly of the parasitoid wasp Eretmocerus hayati.</title>
        <authorList>
            <person name="Zhong Y."/>
            <person name="Liu S."/>
            <person name="Liu Y."/>
        </authorList>
    </citation>
    <scope>NUCLEOTIDE SEQUENCE</scope>
    <source>
        <strain evidence="1">ZJU_SS_LIU_2023</strain>
    </source>
</reference>
<accession>A0ACC2P9V4</accession>
<keyword evidence="2" id="KW-1185">Reference proteome</keyword>
<sequence length="379" mass="42376">MDRETGEVVLLTGSSGFLGIHILRHLVEDNNTVEIRALDKVPVSKDKCAIIYEDKRDKIKRYLCDLTDVESCREAFRNVDVVLHCAALVSYDYPPNVDELQKNNVDATENVVQLCREEGVPRLVYCSSTEVILQSCFRGGIVAVSIYKSDLKLIPPDDESRLIFGEYAASKLRAERIILKANDTPLTRGNGLLHTTALRPTLLYGEGDPHLLPRILQLARNRGDNSLPRLSYIPGKQQITYVGNAAWAFIRAKETLRKKPEAIAGLPVSVTDDTLVEDLISFCERVTSSSNTSCVRLTGWPIPLPLSYFGGFLLQLAADCGIISTLQMPPCSLISYLGSIILFNRARASIHMDYWPKFTHEQTLDIASKYYSQQLKNII</sequence>
<dbReference type="EMBL" id="CM056742">
    <property type="protein sequence ID" value="KAJ8679873.1"/>
    <property type="molecule type" value="Genomic_DNA"/>
</dbReference>
<comment type="caution">
    <text evidence="1">The sequence shown here is derived from an EMBL/GenBank/DDBJ whole genome shotgun (WGS) entry which is preliminary data.</text>
</comment>
<evidence type="ECO:0000313" key="2">
    <source>
        <dbReference type="Proteomes" id="UP001239111"/>
    </source>
</evidence>
<gene>
    <name evidence="1" type="ORF">QAD02_015660</name>
</gene>
<name>A0ACC2P9V4_9HYME</name>
<protein>
    <submittedName>
        <fullName evidence="1">Uncharacterized protein</fullName>
    </submittedName>
</protein>